<accession>A0A4P8L7I2</accession>
<dbReference type="AlphaFoldDB" id="A0A4P8L7I2"/>
<reference evidence="5 6" key="2">
    <citation type="submission" date="2019-05" db="EMBL/GenBank/DDBJ databases">
        <authorList>
            <person name="Suflita J.M."/>
            <person name="Marks C.R."/>
        </authorList>
    </citation>
    <scope>NUCLEOTIDE SEQUENCE [LARGE SCALE GENOMIC DNA]</scope>
    <source>
        <strain evidence="5 6">ALDC</strain>
    </source>
</reference>
<dbReference type="EMBL" id="CP040098">
    <property type="protein sequence ID" value="QCQ23145.1"/>
    <property type="molecule type" value="Genomic_DNA"/>
</dbReference>
<evidence type="ECO:0000259" key="3">
    <source>
        <dbReference type="PROSITE" id="PS51371"/>
    </source>
</evidence>
<dbReference type="PROSITE" id="PS51671">
    <property type="entry name" value="ACT"/>
    <property type="match status" value="1"/>
</dbReference>
<dbReference type="InterPro" id="IPR051257">
    <property type="entry name" value="Diverse_CBS-Domain"/>
</dbReference>
<evidence type="ECO:0000313" key="5">
    <source>
        <dbReference type="EMBL" id="QCQ23145.1"/>
    </source>
</evidence>
<feature type="domain" description="ACT" evidence="4">
    <location>
        <begin position="143"/>
        <end position="219"/>
    </location>
</feature>
<dbReference type="InterPro" id="IPR002912">
    <property type="entry name" value="ACT_dom"/>
</dbReference>
<dbReference type="Pfam" id="PF00571">
    <property type="entry name" value="CBS"/>
    <property type="match status" value="2"/>
</dbReference>
<dbReference type="Gene3D" id="3.30.70.260">
    <property type="match status" value="1"/>
</dbReference>
<dbReference type="CDD" id="cd04584">
    <property type="entry name" value="CBS_pair_AcuB_like"/>
    <property type="match status" value="1"/>
</dbReference>
<dbReference type="Gene3D" id="3.10.580.10">
    <property type="entry name" value="CBS-domain"/>
    <property type="match status" value="1"/>
</dbReference>
<keyword evidence="1 2" id="KW-0129">CBS domain</keyword>
<dbReference type="OrthoDB" id="9802114at2"/>
<dbReference type="KEGG" id="dax:FDQ92_13765"/>
<feature type="domain" description="CBS" evidence="3">
    <location>
        <begin position="7"/>
        <end position="63"/>
    </location>
</feature>
<dbReference type="InterPro" id="IPR000644">
    <property type="entry name" value="CBS_dom"/>
</dbReference>
<evidence type="ECO:0000256" key="1">
    <source>
        <dbReference type="ARBA" id="ARBA00023122"/>
    </source>
</evidence>
<dbReference type="InterPro" id="IPR046342">
    <property type="entry name" value="CBS_dom_sf"/>
</dbReference>
<dbReference type="InterPro" id="IPR045865">
    <property type="entry name" value="ACT-like_dom_sf"/>
</dbReference>
<organism evidence="5 6">
    <name type="scientific">Desulfoglaeba alkanexedens ALDC</name>
    <dbReference type="NCBI Taxonomy" id="980445"/>
    <lineage>
        <taxon>Bacteria</taxon>
        <taxon>Pseudomonadati</taxon>
        <taxon>Thermodesulfobacteriota</taxon>
        <taxon>Syntrophobacteria</taxon>
        <taxon>Syntrophobacterales</taxon>
        <taxon>Syntrophobacteraceae</taxon>
        <taxon>Desulfoglaeba</taxon>
    </lineage>
</organism>
<evidence type="ECO:0000313" key="6">
    <source>
        <dbReference type="Proteomes" id="UP000298602"/>
    </source>
</evidence>
<protein>
    <submittedName>
        <fullName evidence="5">CBS domain-containing protein</fullName>
    </submittedName>
</protein>
<evidence type="ECO:0000259" key="4">
    <source>
        <dbReference type="PROSITE" id="PS51671"/>
    </source>
</evidence>
<dbReference type="SUPFAM" id="SSF54631">
    <property type="entry name" value="CBS-domain pair"/>
    <property type="match status" value="1"/>
</dbReference>
<dbReference type="PROSITE" id="PS51371">
    <property type="entry name" value="CBS"/>
    <property type="match status" value="2"/>
</dbReference>
<dbReference type="PANTHER" id="PTHR43080:SF26">
    <property type="entry name" value="REGULATORY PROTEIN"/>
    <property type="match status" value="1"/>
</dbReference>
<dbReference type="Pfam" id="PF01842">
    <property type="entry name" value="ACT"/>
    <property type="match status" value="1"/>
</dbReference>
<evidence type="ECO:0000256" key="2">
    <source>
        <dbReference type="PROSITE-ProRule" id="PRU00703"/>
    </source>
</evidence>
<feature type="domain" description="CBS" evidence="3">
    <location>
        <begin position="82"/>
        <end position="139"/>
    </location>
</feature>
<sequence length="226" mass="25020">MYVGWQMKSNIVSITPDTPMLKAREIMDTQRISHLPVTDGKARLLGIVTDRDLREAWASPASTLSVYELTYVLQKLTVNSIMTKNVITATPDMTIERAARIIHDNKIGALPVVQNEKLVGIITSTDLMEVLLVALGMSEDSGRLSILVRDRVGVIAEVGRIMQEAEVNIRSIMTFPLAGHEGVWQLIMRVNLAVHARAVKALEDAGYRVIVQYTEDLAPYLPKEGA</sequence>
<dbReference type="RefSeq" id="WP_137425425.1">
    <property type="nucleotide sequence ID" value="NZ_CP040098.1"/>
</dbReference>
<gene>
    <name evidence="5" type="ORF">FDQ92_13765</name>
</gene>
<dbReference type="Proteomes" id="UP000298602">
    <property type="component" value="Chromosome"/>
</dbReference>
<keyword evidence="6" id="KW-1185">Reference proteome</keyword>
<dbReference type="SUPFAM" id="SSF55021">
    <property type="entry name" value="ACT-like"/>
    <property type="match status" value="1"/>
</dbReference>
<reference evidence="5 6" key="1">
    <citation type="submission" date="2019-05" db="EMBL/GenBank/DDBJ databases">
        <title>The Complete Genome Sequence of the n-alkane-degrading Desulfoglaeba alkanexedens ALDC reveals multiple alkylsuccinate synthase gene clusters.</title>
        <authorList>
            <person name="Callaghan A.V."/>
            <person name="Davidova I.A."/>
            <person name="Duncan K.E."/>
            <person name="Morris B."/>
            <person name="McInerney M.J."/>
        </authorList>
    </citation>
    <scope>NUCLEOTIDE SEQUENCE [LARGE SCALE GENOMIC DNA]</scope>
    <source>
        <strain evidence="5 6">ALDC</strain>
    </source>
</reference>
<dbReference type="PANTHER" id="PTHR43080">
    <property type="entry name" value="CBS DOMAIN-CONTAINING PROTEIN CBSX3, MITOCHONDRIAL"/>
    <property type="match status" value="1"/>
</dbReference>
<name>A0A4P8L7I2_9BACT</name>
<proteinExistence type="predicted"/>
<dbReference type="SMART" id="SM00116">
    <property type="entry name" value="CBS"/>
    <property type="match status" value="2"/>
</dbReference>